<name>A0AAJ3TW76_9MYCO</name>
<dbReference type="InterPro" id="IPR000030">
    <property type="entry name" value="PPE_dom"/>
</dbReference>
<evidence type="ECO:0000256" key="1">
    <source>
        <dbReference type="ARBA" id="ARBA00010652"/>
    </source>
</evidence>
<dbReference type="PANTHER" id="PTHR46766:SF1">
    <property type="entry name" value="GLUTAMINE-RICH PROTEIN 2"/>
    <property type="match status" value="1"/>
</dbReference>
<evidence type="ECO:0000313" key="5">
    <source>
        <dbReference type="EMBL" id="ORW73355.1"/>
    </source>
</evidence>
<dbReference type="Gene3D" id="1.20.1260.20">
    <property type="entry name" value="PPE superfamily"/>
    <property type="match status" value="1"/>
</dbReference>
<gene>
    <name evidence="5" type="ORF">AWC23_07165</name>
</gene>
<feature type="region of interest" description="Disordered" evidence="2">
    <location>
        <begin position="490"/>
        <end position="584"/>
    </location>
</feature>
<evidence type="ECO:0000259" key="3">
    <source>
        <dbReference type="Pfam" id="PF00823"/>
    </source>
</evidence>
<dbReference type="GO" id="GO:0052572">
    <property type="term" value="P:response to host immune response"/>
    <property type="evidence" value="ECO:0007669"/>
    <property type="project" value="TreeGrafter"/>
</dbReference>
<comment type="caution">
    <text evidence="5">The sequence shown here is derived from an EMBL/GenBank/DDBJ whole genome shotgun (WGS) entry which is preliminary data.</text>
</comment>
<sequence>MTSPIWMASPPEVHSALLSSGPGPGPLLAAAGAWDALSAEYDSVAAELSSTLAAAQAGAWEGPSAESYVAAHGPFLAWLTQAGAASAEMAAGHQTMAVAYTTALAAMPTLPELATNHVVHSVLLATNFFGINTVPIAVNEADYVRMWVQAATTMAAYQAASSATAASAPQAAPAPQIVKSGAQTPAQPSAAGNPLQAVEQFLQNFVQQIQNLGQQIQNFNPFTEFENAVNNPQLDAFLQQFGIGNDAVAHDPVVDNALDDFIANILRNFGYNWNPAEGTLNGLDYDDYTDPTMAAFWVARSLELSEDFQQFFVLLQTNPVAAIQYLVSLELFDWPTHLAEIFTLTSQPAALAAALPVAAAPLASVGGLAGLAGLAAIPQPVVASAVPLTVPPVLPAVALAPTLTSVAGVAPSAPPPAPTPSGPPAPAGPAPTPPPAGAGPAAFFPPYAVGPPSIGFGSGMSTGASASAKKKAPEPDIAAVAAAASAREAARARRRQRQRQRDYGNEFADMNVEVDPDWAAPDAGTRASDSGAGNLGFAGTAREHGAAEAAGLTTLAADDLGDGPRMPMVPGTWDPHAAKPDNEA</sequence>
<organism evidence="5 6">
    <name type="scientific">Mycobacterium saskatchewanense</name>
    <dbReference type="NCBI Taxonomy" id="220927"/>
    <lineage>
        <taxon>Bacteria</taxon>
        <taxon>Bacillati</taxon>
        <taxon>Actinomycetota</taxon>
        <taxon>Actinomycetes</taxon>
        <taxon>Mycobacteriales</taxon>
        <taxon>Mycobacteriaceae</taxon>
        <taxon>Mycobacterium</taxon>
        <taxon>Mycobacterium simiae complex</taxon>
    </lineage>
</organism>
<evidence type="ECO:0000259" key="4">
    <source>
        <dbReference type="Pfam" id="PF18878"/>
    </source>
</evidence>
<keyword evidence="6" id="KW-1185">Reference proteome</keyword>
<proteinExistence type="inferred from homology"/>
<dbReference type="Pfam" id="PF00823">
    <property type="entry name" value="PPE"/>
    <property type="match status" value="1"/>
</dbReference>
<feature type="region of interest" description="Disordered" evidence="2">
    <location>
        <begin position="408"/>
        <end position="438"/>
    </location>
</feature>
<evidence type="ECO:0000313" key="6">
    <source>
        <dbReference type="Proteomes" id="UP000193387"/>
    </source>
</evidence>
<dbReference type="AlphaFoldDB" id="A0AAJ3TW76"/>
<dbReference type="Pfam" id="PF18878">
    <property type="entry name" value="PPE-PPW"/>
    <property type="match status" value="1"/>
</dbReference>
<accession>A0AAJ3TW76</accession>
<evidence type="ECO:0008006" key="7">
    <source>
        <dbReference type="Google" id="ProtNLM"/>
    </source>
</evidence>
<feature type="domain" description="PPE" evidence="3">
    <location>
        <begin position="6"/>
        <end position="168"/>
    </location>
</feature>
<evidence type="ECO:0000256" key="2">
    <source>
        <dbReference type="SAM" id="MobiDB-lite"/>
    </source>
</evidence>
<comment type="similarity">
    <text evidence="1">Belongs to the mycobacterial PPE family.</text>
</comment>
<feature type="compositionally biased region" description="Low complexity" evidence="2">
    <location>
        <begin position="547"/>
        <end position="558"/>
    </location>
</feature>
<dbReference type="Proteomes" id="UP000193387">
    <property type="component" value="Unassembled WGS sequence"/>
</dbReference>
<dbReference type="SUPFAM" id="SSF140459">
    <property type="entry name" value="PE/PPE dimer-like"/>
    <property type="match status" value="1"/>
</dbReference>
<dbReference type="PANTHER" id="PTHR46766">
    <property type="entry name" value="GLUTAMINE-RICH PROTEIN 2"/>
    <property type="match status" value="1"/>
</dbReference>
<dbReference type="EMBL" id="LQPR01000018">
    <property type="protein sequence ID" value="ORW73355.1"/>
    <property type="molecule type" value="Genomic_DNA"/>
</dbReference>
<feature type="domain" description="PPE-PPW subfamily C-terminal" evidence="4">
    <location>
        <begin position="526"/>
        <end position="573"/>
    </location>
</feature>
<dbReference type="InterPro" id="IPR043641">
    <property type="entry name" value="PPE-PPW_C"/>
</dbReference>
<protein>
    <recommendedName>
        <fullName evidence="7">PPE family protein</fullName>
    </recommendedName>
</protein>
<dbReference type="RefSeq" id="WP_085254640.1">
    <property type="nucleotide sequence ID" value="NZ_AP022573.1"/>
</dbReference>
<dbReference type="FunFam" id="1.20.1260.20:FF:000001">
    <property type="entry name" value="PPE family protein PPE41"/>
    <property type="match status" value="1"/>
</dbReference>
<reference evidence="5 6" key="1">
    <citation type="submission" date="2016-01" db="EMBL/GenBank/DDBJ databases">
        <title>The new phylogeny of the genus Mycobacterium.</title>
        <authorList>
            <person name="Tarcisio F."/>
            <person name="Conor M."/>
            <person name="Antonella G."/>
            <person name="Elisabetta G."/>
            <person name="Giulia F.S."/>
            <person name="Sara T."/>
            <person name="Anna F."/>
            <person name="Clotilde B."/>
            <person name="Roberto B."/>
            <person name="Veronica D.S."/>
            <person name="Fabio R."/>
            <person name="Monica P."/>
            <person name="Olivier J."/>
            <person name="Enrico T."/>
            <person name="Nicola S."/>
        </authorList>
    </citation>
    <scope>NUCLEOTIDE SEQUENCE [LARGE SCALE GENOMIC DNA]</scope>
    <source>
        <strain evidence="5 6">DSM 44616</strain>
    </source>
</reference>
<feature type="compositionally biased region" description="Pro residues" evidence="2">
    <location>
        <begin position="412"/>
        <end position="437"/>
    </location>
</feature>
<dbReference type="InterPro" id="IPR038332">
    <property type="entry name" value="PPE_sf"/>
</dbReference>